<reference evidence="1 2" key="2">
    <citation type="journal article" date="2022" name="Mol. Ecol. Resour.">
        <title>The genomes of chicory, endive, great burdock and yacon provide insights into Asteraceae paleo-polyploidization history and plant inulin production.</title>
        <authorList>
            <person name="Fan W."/>
            <person name="Wang S."/>
            <person name="Wang H."/>
            <person name="Wang A."/>
            <person name="Jiang F."/>
            <person name="Liu H."/>
            <person name="Zhao H."/>
            <person name="Xu D."/>
            <person name="Zhang Y."/>
        </authorList>
    </citation>
    <scope>NUCLEOTIDE SEQUENCE [LARGE SCALE GENOMIC DNA]</scope>
    <source>
        <strain evidence="2">cv. Yunnan</strain>
        <tissue evidence="1">Leaves</tissue>
    </source>
</reference>
<evidence type="ECO:0000313" key="2">
    <source>
        <dbReference type="Proteomes" id="UP001056120"/>
    </source>
</evidence>
<evidence type="ECO:0000313" key="1">
    <source>
        <dbReference type="EMBL" id="KAI3761175.1"/>
    </source>
</evidence>
<organism evidence="1 2">
    <name type="scientific">Smallanthus sonchifolius</name>
    <dbReference type="NCBI Taxonomy" id="185202"/>
    <lineage>
        <taxon>Eukaryota</taxon>
        <taxon>Viridiplantae</taxon>
        <taxon>Streptophyta</taxon>
        <taxon>Embryophyta</taxon>
        <taxon>Tracheophyta</taxon>
        <taxon>Spermatophyta</taxon>
        <taxon>Magnoliopsida</taxon>
        <taxon>eudicotyledons</taxon>
        <taxon>Gunneridae</taxon>
        <taxon>Pentapetalae</taxon>
        <taxon>asterids</taxon>
        <taxon>campanulids</taxon>
        <taxon>Asterales</taxon>
        <taxon>Asteraceae</taxon>
        <taxon>Asteroideae</taxon>
        <taxon>Heliantheae alliance</taxon>
        <taxon>Millerieae</taxon>
        <taxon>Smallanthus</taxon>
    </lineage>
</organism>
<comment type="caution">
    <text evidence="1">The sequence shown here is derived from an EMBL/GenBank/DDBJ whole genome shotgun (WGS) entry which is preliminary data.</text>
</comment>
<proteinExistence type="predicted"/>
<gene>
    <name evidence="1" type="ORF">L1987_51586</name>
</gene>
<protein>
    <submittedName>
        <fullName evidence="1">Uncharacterized protein</fullName>
    </submittedName>
</protein>
<accession>A0ACB9EQT5</accession>
<keyword evidence="2" id="KW-1185">Reference proteome</keyword>
<name>A0ACB9EQT5_9ASTR</name>
<dbReference type="Proteomes" id="UP001056120">
    <property type="component" value="Linkage Group LG17"/>
</dbReference>
<reference evidence="2" key="1">
    <citation type="journal article" date="2022" name="Mol. Ecol. Resour.">
        <title>The genomes of chicory, endive, great burdock and yacon provide insights into Asteraceae palaeo-polyploidization history and plant inulin production.</title>
        <authorList>
            <person name="Fan W."/>
            <person name="Wang S."/>
            <person name="Wang H."/>
            <person name="Wang A."/>
            <person name="Jiang F."/>
            <person name="Liu H."/>
            <person name="Zhao H."/>
            <person name="Xu D."/>
            <person name="Zhang Y."/>
        </authorList>
    </citation>
    <scope>NUCLEOTIDE SEQUENCE [LARGE SCALE GENOMIC DNA]</scope>
    <source>
        <strain evidence="2">cv. Yunnan</strain>
    </source>
</reference>
<sequence>MNIIMMIILRINFLLLFSSHAIASPRFNLSHFIYPKISEEFRPQPSLFLKDVLGNISDREHWKLEEIRVSKLEIEKVKYGRLQRYDIEFKLGNKKVFSMWDKVSLWKRLKGRGGDFEVLANQVASRAVLGSIRIDGPVELLVSGYDEMSLAMPWNTSHSGLKRILVGEDITVEVKNAYEVSLFQISNIGQQANVIAHRELCNLWFFPCMTCMPLLPVRISGSASVIAYKTRNPGAYIASNILSQNVIELLPDKCYSRHTHKTQQCPIESLRSRIRMVENVLKIFLFDKINGAKVKARIEASTVFRFQLELERNIRSNDTRWITMAEWRTRPTVERVWFEVLASIERERLKPLFFKKIKPFVGEDSSEWSNLMSNMSFTKLSSVLVAPEALTLDVNW</sequence>
<dbReference type="EMBL" id="CM042034">
    <property type="protein sequence ID" value="KAI3761175.1"/>
    <property type="molecule type" value="Genomic_DNA"/>
</dbReference>